<dbReference type="PROSITE" id="PS00211">
    <property type="entry name" value="ABC_TRANSPORTER_1"/>
    <property type="match status" value="2"/>
</dbReference>
<organism evidence="11 12">
    <name type="scientific">Seiridium unicorne</name>
    <dbReference type="NCBI Taxonomy" id="138068"/>
    <lineage>
        <taxon>Eukaryota</taxon>
        <taxon>Fungi</taxon>
        <taxon>Dikarya</taxon>
        <taxon>Ascomycota</taxon>
        <taxon>Pezizomycotina</taxon>
        <taxon>Sordariomycetes</taxon>
        <taxon>Xylariomycetidae</taxon>
        <taxon>Amphisphaeriales</taxon>
        <taxon>Sporocadaceae</taxon>
        <taxon>Seiridium</taxon>
    </lineage>
</organism>
<protein>
    <submittedName>
        <fullName evidence="11">ABC transporter</fullName>
    </submittedName>
</protein>
<feature type="transmembrane region" description="Helical" evidence="8">
    <location>
        <begin position="486"/>
        <end position="506"/>
    </location>
</feature>
<feature type="transmembrane region" description="Helical" evidence="8">
    <location>
        <begin position="307"/>
        <end position="326"/>
    </location>
</feature>
<keyword evidence="4" id="KW-0547">Nucleotide-binding</keyword>
<dbReference type="CDD" id="cd18579">
    <property type="entry name" value="ABC_6TM_ABCC_D1"/>
    <property type="match status" value="1"/>
</dbReference>
<keyword evidence="12" id="KW-1185">Reference proteome</keyword>
<keyword evidence="7 8" id="KW-0472">Membrane</keyword>
<feature type="transmembrane region" description="Helical" evidence="8">
    <location>
        <begin position="6"/>
        <end position="29"/>
    </location>
</feature>
<accession>A0ABR2VAW2</accession>
<comment type="subcellular location">
    <subcellularLocation>
        <location evidence="1">Membrane</location>
        <topology evidence="1">Multi-pass membrane protein</topology>
    </subcellularLocation>
</comment>
<feature type="transmembrane region" description="Helical" evidence="8">
    <location>
        <begin position="1275"/>
        <end position="1295"/>
    </location>
</feature>
<dbReference type="InterPro" id="IPR003439">
    <property type="entry name" value="ABC_transporter-like_ATP-bd"/>
</dbReference>
<dbReference type="InterPro" id="IPR044746">
    <property type="entry name" value="ABCC_6TM_D1"/>
</dbReference>
<feature type="domain" description="ABC transporter" evidence="9">
    <location>
        <begin position="763"/>
        <end position="1001"/>
    </location>
</feature>
<dbReference type="InterPro" id="IPR050173">
    <property type="entry name" value="ABC_transporter_C-like"/>
</dbReference>
<feature type="transmembrane region" description="Helical" evidence="8">
    <location>
        <begin position="1086"/>
        <end position="1110"/>
    </location>
</feature>
<evidence type="ECO:0000259" key="10">
    <source>
        <dbReference type="PROSITE" id="PS50929"/>
    </source>
</evidence>
<dbReference type="InterPro" id="IPR004853">
    <property type="entry name" value="Sugar_P_trans_dom"/>
</dbReference>
<name>A0ABR2VAW2_9PEZI</name>
<keyword evidence="5" id="KW-0067">ATP-binding</keyword>
<dbReference type="SUPFAM" id="SSF52540">
    <property type="entry name" value="P-loop containing nucleoside triphosphate hydrolases"/>
    <property type="match status" value="2"/>
</dbReference>
<evidence type="ECO:0000313" key="12">
    <source>
        <dbReference type="Proteomes" id="UP001408356"/>
    </source>
</evidence>
<evidence type="ECO:0000259" key="9">
    <source>
        <dbReference type="PROSITE" id="PS50893"/>
    </source>
</evidence>
<dbReference type="Proteomes" id="UP001408356">
    <property type="component" value="Unassembled WGS sequence"/>
</dbReference>
<dbReference type="Gene3D" id="3.40.50.300">
    <property type="entry name" value="P-loop containing nucleotide triphosphate hydrolases"/>
    <property type="match status" value="2"/>
</dbReference>
<dbReference type="InterPro" id="IPR036640">
    <property type="entry name" value="ABC1_TM_sf"/>
</dbReference>
<dbReference type="Gene3D" id="1.20.1560.10">
    <property type="entry name" value="ABC transporter type 1, transmembrane domain"/>
    <property type="match status" value="2"/>
</dbReference>
<feature type="transmembrane region" description="Helical" evidence="8">
    <location>
        <begin position="229"/>
        <end position="261"/>
    </location>
</feature>
<evidence type="ECO:0000256" key="1">
    <source>
        <dbReference type="ARBA" id="ARBA00004141"/>
    </source>
</evidence>
<evidence type="ECO:0000256" key="6">
    <source>
        <dbReference type="ARBA" id="ARBA00022989"/>
    </source>
</evidence>
<feature type="transmembrane region" description="Helical" evidence="8">
    <location>
        <begin position="1053"/>
        <end position="1074"/>
    </location>
</feature>
<keyword evidence="3 8" id="KW-0812">Transmembrane</keyword>
<evidence type="ECO:0000256" key="5">
    <source>
        <dbReference type="ARBA" id="ARBA00022840"/>
    </source>
</evidence>
<proteinExistence type="predicted"/>
<feature type="domain" description="ABC transporter" evidence="9">
    <location>
        <begin position="1367"/>
        <end position="1625"/>
    </location>
</feature>
<dbReference type="InterPro" id="IPR027417">
    <property type="entry name" value="P-loop_NTPase"/>
</dbReference>
<feature type="transmembrane region" description="Helical" evidence="8">
    <location>
        <begin position="563"/>
        <end position="585"/>
    </location>
</feature>
<reference evidence="11 12" key="1">
    <citation type="journal article" date="2024" name="J. Plant Pathol.">
        <title>Sequence and assembly of the genome of Seiridium unicorne, isolate CBS 538.82, causal agent of cypress canker disease.</title>
        <authorList>
            <person name="Scali E."/>
            <person name="Rocca G.D."/>
            <person name="Danti R."/>
            <person name="Garbelotto M."/>
            <person name="Barberini S."/>
            <person name="Baroncelli R."/>
            <person name="Emiliani G."/>
        </authorList>
    </citation>
    <scope>NUCLEOTIDE SEQUENCE [LARGE SCALE GENOMIC DNA]</scope>
    <source>
        <strain evidence="11 12">BM-138-508</strain>
    </source>
</reference>
<dbReference type="InterPro" id="IPR011527">
    <property type="entry name" value="ABC1_TM_dom"/>
</dbReference>
<dbReference type="PANTHER" id="PTHR24223:SF345">
    <property type="entry name" value="ABC MULTIDRUG TRANSPORTER (EUROFUNG)"/>
    <property type="match status" value="1"/>
</dbReference>
<evidence type="ECO:0000256" key="4">
    <source>
        <dbReference type="ARBA" id="ARBA00022741"/>
    </source>
</evidence>
<evidence type="ECO:0000313" key="11">
    <source>
        <dbReference type="EMBL" id="KAK9424055.1"/>
    </source>
</evidence>
<dbReference type="PROSITE" id="PS50929">
    <property type="entry name" value="ABC_TM1F"/>
    <property type="match status" value="2"/>
</dbReference>
<dbReference type="Pfam" id="PF03151">
    <property type="entry name" value="TPT"/>
    <property type="match status" value="1"/>
</dbReference>
<dbReference type="CDD" id="cd18580">
    <property type="entry name" value="ABC_6TM_ABCC_D2"/>
    <property type="match status" value="1"/>
</dbReference>
<gene>
    <name evidence="11" type="ORF">SUNI508_13806</name>
</gene>
<dbReference type="Pfam" id="PF00005">
    <property type="entry name" value="ABC_tran"/>
    <property type="match status" value="2"/>
</dbReference>
<feature type="transmembrane region" description="Helical" evidence="8">
    <location>
        <begin position="670"/>
        <end position="690"/>
    </location>
</feature>
<keyword evidence="2" id="KW-0813">Transport</keyword>
<feature type="domain" description="ABC transmembrane type-1" evidence="10">
    <location>
        <begin position="453"/>
        <end position="729"/>
    </location>
</feature>
<dbReference type="SUPFAM" id="SSF90123">
    <property type="entry name" value="ABC transporter transmembrane region"/>
    <property type="match status" value="2"/>
</dbReference>
<comment type="caution">
    <text evidence="11">The sequence shown here is derived from an EMBL/GenBank/DDBJ whole genome shotgun (WGS) entry which is preliminary data.</text>
</comment>
<sequence length="1626" mass="178564">MPANDVGRAASSMLCISLWVTLCMCIVFVKKWLFSDRGFNYPAFETTCHLLFNTICTQALLLTTRRFDSRKVADMSRNSFLSTIFPVAVCAAFTYFLGDAAYIHLNVAAIHVIKALTPVVVFILLCIVSLAKITWIRCLDIAVISGGIIMASAGWGQPAVAGIIVQVASTFTDAARLVGSQRVLTDASLAMEPLVLLSHVAPWACFISFGPLMAMEAPTRNELSENWQLLVGSCLLSFCLDLAGFSVAFGLLLSATLFLYWTKLSTLNVPHQAYARLSLFASSIAALGLSFILFLGHQRFPRLSYLATRYLFAAVMFDIVYLTMPTTDAGAAIIHRMVLLRCGIQSALLVLEYGTWGSALEMSNKHQYAQDQHGLSSRLLFLWINPILLRGYRDVLRQTDMPRLSGDMMPESTRKAMVEIWSQRVKPETSESLPRALMGCLKTAFLAATVPRLLLIFFRYSQPVLINQSIKYATADPNALDTNHGYWLIVSAVAIYVGIALSTATYQNCLNRLKLMTRSALVGLIHDHTMKSASVAYDNGAATTLMSTDADTLEGIGEMVHEIWAQVVEVVIGIILLAGQVGWIWPLPLVLIYLCSHMSRFVAKHLQPGQKAWNNATQDRIAALSSALQLMKVIKMLGFQDFLSHRIQNLREFELQTASKLRWVMVYYNASANALGLFSPAITLVIFAVISAAKGRAMDTATAFTTVAILGMVTHPANMVMTMIPRVVAALSGFERIQAFLLRAPLEANRSLPDATSPPSGPLAIPGLAVQLSKIRIGYPQVLLDNVNINAATGKLTIVSGPTGSGKSTLLRVILGEAIPAHGKVSLSSRQVAYCAQRPWLPNGTIREVIYGAANSDGSSDQYDKKRYDEVVNMCSLAHDLNLLADGDQTQIGSRGLNLSGGQRQRVALARALFAACDIILLDDTFSGLDGETEQTVFNNLFAPNGLLRRQGTTAVLVSNSTQYFPAADHIVILGDRGIIDQGSWQDIKVKATSIAKFSSSHGIKENAILSTNFEKLSAQLRAKDETEIELARQTGDIALYGYYLRFIHSSDLLYLLTCVSIYSFCNTIPQYWLQLWTESDQKHTAVYVGGYLFLSAVSWISTSTQAWVVLIRLSAQSGLRLHRRLLSIVLSAPLSFFSKTDNGSILNRFSQDIQLVDKQLPSSLQMIVVQLSKLIMQAIVLCMAEKWLLMLFPGCMVLVYLVQKVYLRTSRQLRYLELDARATVFSSFLESVEGLETIRAFGWSRAVIQSNILSVENSQRPEFLLLCLQRWLNIILDLLTAGIATTAIAIAVVFREHVSGAQVGIALNIMLVANTTLLKLVENWTILEISLGAIARLKTLEKTTPVEGAANWSIEPPANWPSKGQIEFKNISAAYQHSSDPVAIKDLCLNVNPGQKLIVCGRTGSGKSTLLLTLLRILEIRSGKIKLDGIDIKNVSLNVLRQRCFIAVSQDPLILPQETLRFNLDPGNSALNDTLVGALNKVGLWSHLIRGEKDNGGGMAIPSFAQQTILDQKVSNLQELSVGQCQLFAICRTLVKAGALRALGVKPVVVLDEVTSSLDTHTESIIYRIVDEEFTQKGHTVIIIAHRLGGLQMRAGTDAVAFMADGSLQEVRSDPSTLRRFTQMK</sequence>
<feature type="transmembrane region" description="Helical" evidence="8">
    <location>
        <begin position="273"/>
        <end position="295"/>
    </location>
</feature>
<evidence type="ECO:0000256" key="8">
    <source>
        <dbReference type="SAM" id="Phobius"/>
    </source>
</evidence>
<feature type="transmembrane region" description="Helical" evidence="8">
    <location>
        <begin position="79"/>
        <end position="97"/>
    </location>
</feature>
<evidence type="ECO:0000256" key="3">
    <source>
        <dbReference type="ARBA" id="ARBA00022692"/>
    </source>
</evidence>
<dbReference type="InterPro" id="IPR044726">
    <property type="entry name" value="ABCC_6TM_D2"/>
</dbReference>
<evidence type="ECO:0000256" key="7">
    <source>
        <dbReference type="ARBA" id="ARBA00023136"/>
    </source>
</evidence>
<dbReference type="SMART" id="SM00382">
    <property type="entry name" value="AAA"/>
    <property type="match status" value="2"/>
</dbReference>
<evidence type="ECO:0000256" key="2">
    <source>
        <dbReference type="ARBA" id="ARBA00022448"/>
    </source>
</evidence>
<dbReference type="EMBL" id="JARVKF010000048">
    <property type="protein sequence ID" value="KAK9424055.1"/>
    <property type="molecule type" value="Genomic_DNA"/>
</dbReference>
<dbReference type="InterPro" id="IPR017871">
    <property type="entry name" value="ABC_transporter-like_CS"/>
</dbReference>
<feature type="domain" description="ABC transmembrane type-1" evidence="10">
    <location>
        <begin position="1062"/>
        <end position="1329"/>
    </location>
</feature>
<dbReference type="PROSITE" id="PS50893">
    <property type="entry name" value="ABC_TRANSPORTER_2"/>
    <property type="match status" value="2"/>
</dbReference>
<dbReference type="Pfam" id="PF00664">
    <property type="entry name" value="ABC_membrane"/>
    <property type="match status" value="2"/>
</dbReference>
<dbReference type="InterPro" id="IPR003593">
    <property type="entry name" value="AAA+_ATPase"/>
</dbReference>
<dbReference type="PANTHER" id="PTHR24223">
    <property type="entry name" value="ATP-BINDING CASSETTE SUB-FAMILY C"/>
    <property type="match status" value="1"/>
</dbReference>
<feature type="transmembrane region" description="Helical" evidence="8">
    <location>
        <begin position="103"/>
        <end position="128"/>
    </location>
</feature>
<keyword evidence="6 8" id="KW-1133">Transmembrane helix</keyword>